<protein>
    <submittedName>
        <fullName evidence="13">TonB-linked outer membrane protein, SusC/RagA family</fullName>
    </submittedName>
</protein>
<keyword evidence="14" id="KW-1185">Reference proteome</keyword>
<dbReference type="InterPro" id="IPR008969">
    <property type="entry name" value="CarboxyPept-like_regulatory"/>
</dbReference>
<feature type="signal peptide" evidence="10">
    <location>
        <begin position="1"/>
        <end position="21"/>
    </location>
</feature>
<dbReference type="GO" id="GO:0009279">
    <property type="term" value="C:cell outer membrane"/>
    <property type="evidence" value="ECO:0007669"/>
    <property type="project" value="UniProtKB-SubCell"/>
</dbReference>
<keyword evidence="6 8" id="KW-0472">Membrane</keyword>
<dbReference type="InterPro" id="IPR000531">
    <property type="entry name" value="Beta-barrel_TonB"/>
</dbReference>
<organism evidence="13 14">
    <name type="scientific">Pontibacter akesuensis</name>
    <dbReference type="NCBI Taxonomy" id="388950"/>
    <lineage>
        <taxon>Bacteria</taxon>
        <taxon>Pseudomonadati</taxon>
        <taxon>Bacteroidota</taxon>
        <taxon>Cytophagia</taxon>
        <taxon>Cytophagales</taxon>
        <taxon>Hymenobacteraceae</taxon>
        <taxon>Pontibacter</taxon>
    </lineage>
</organism>
<dbReference type="SUPFAM" id="SSF49464">
    <property type="entry name" value="Carboxypeptidase regulatory domain-like"/>
    <property type="match status" value="1"/>
</dbReference>
<dbReference type="Proteomes" id="UP000182491">
    <property type="component" value="Unassembled WGS sequence"/>
</dbReference>
<dbReference type="NCBIfam" id="TIGR04056">
    <property type="entry name" value="OMP_RagA_SusC"/>
    <property type="match status" value="1"/>
</dbReference>
<dbReference type="RefSeq" id="WP_068838069.1">
    <property type="nucleotide sequence ID" value="NZ_BMXC01000003.1"/>
</dbReference>
<evidence type="ECO:0000313" key="13">
    <source>
        <dbReference type="EMBL" id="SFU85684.1"/>
    </source>
</evidence>
<dbReference type="STRING" id="388950.GCA_001611675_02092"/>
<dbReference type="AlphaFoldDB" id="A0A1I7JKG8"/>
<comment type="similarity">
    <text evidence="8 9">Belongs to the TonB-dependent receptor family.</text>
</comment>
<evidence type="ECO:0000256" key="5">
    <source>
        <dbReference type="ARBA" id="ARBA00023077"/>
    </source>
</evidence>
<evidence type="ECO:0000256" key="7">
    <source>
        <dbReference type="ARBA" id="ARBA00023237"/>
    </source>
</evidence>
<evidence type="ECO:0000256" key="8">
    <source>
        <dbReference type="PROSITE-ProRule" id="PRU01360"/>
    </source>
</evidence>
<dbReference type="FunFam" id="2.170.130.10:FF:000003">
    <property type="entry name" value="SusC/RagA family TonB-linked outer membrane protein"/>
    <property type="match status" value="1"/>
</dbReference>
<keyword evidence="5 9" id="KW-0798">TonB box</keyword>
<dbReference type="InterPro" id="IPR012910">
    <property type="entry name" value="Plug_dom"/>
</dbReference>
<feature type="chain" id="PRO_5010340539" evidence="10">
    <location>
        <begin position="22"/>
        <end position="1082"/>
    </location>
</feature>
<evidence type="ECO:0000259" key="11">
    <source>
        <dbReference type="Pfam" id="PF00593"/>
    </source>
</evidence>
<dbReference type="PROSITE" id="PS52016">
    <property type="entry name" value="TONB_DEPENDENT_REC_3"/>
    <property type="match status" value="1"/>
</dbReference>
<sequence length="1082" mass="118785">MKRLLLLSFALVFALLQQVQAQSRTVTGTVTDASSGQGLPGVTVLVKGTQVGTATGVNGGYSVNVPEGSNTLVFSYIGYKNVERAIGNSSTVNVSLAIDQEQLQEVVVVGYSTSTKESFTGTAKVVSGEKLEDKNVSNVSQALAGEVAGVRVINTSGQPGTEATIRIRGIGSVNGNRAPLYVVDGVPFVGSLNSINPADIESTTVLKDAAATAIYGSRGANGVVLITTKSGRGKKSYIEVDANLGTNMQLLPRYETIKSPEQYIGLSWEALFNQRRAINNADNNPANDVDPVAFANERLFSTSGISPGYNLWNVANGAELIDPETRMVREGVTRKYDPENWEDYGFQNSARKEVNVKFGGSNDQTSYYTSFGYLNDVGYLINSDYERLTARLNVRQEITEWLTGGVNFAYARSETNRNGQSSDSGSIFWFSDNIPSIYPLYQRDAEGNLITDPIFGGNQFDYGERTGFSRAFGGLTNAIADATYDVNRDKRNELNGSANLDITIFEGLTFENRLGAQYYQNNYINRGNKYYGGSASQNGSIFLARTELFNYNLLNLLRYSKNFGEHSLEVLAAHEATDWSRSYLSASAYNLVDPNILEIGNAVVTNPSNSYTEEYALESYFAQANYDLDKKYFLSATIRRDGSSRFREDKWGTFGSVGAAWLISSEDFMNSQSLFNSLKLKASYGLIGDQAGVGFYPGYDLFDVDNLNDNPAFAFDTKGNPDLTWETSKMFQTGIEFEVLNSRILGSIDYYVKNTDDLIFDVRVAPSLGYAILTQNAGSLRNRGLEFDFTGNAFEGKDYRLSLNVNGEIFSNEITSMPIDPATNRPKAIDVQSPYGWSEGHSVYDFYMREWAGVSYNGLSMWNVYYNDANGNDIVDEGEGITSLTDYLANNPEISEGDLKRSTTTAYANATQKYVGKSAIPDVRGAFNIGAGYKGFDLNVQMLYSLGGYAYDYTYAGLMSNTNIGGNNWHVDILDRWQQQGDVTNVPRLSNNRDANVSSVSTRFLTKADYLVLNNVRLSYTVPATYTSKIGVGGLSVWVSGDNLWLKTKRDGFNPSTAEAGSSNTYRYSPLSTVTAGLRIKI</sequence>
<dbReference type="InterPro" id="IPR023997">
    <property type="entry name" value="TonB-dep_OMP_SusC/RagA_CS"/>
</dbReference>
<dbReference type="InterPro" id="IPR023996">
    <property type="entry name" value="TonB-dep_OMP_SusC/RagA"/>
</dbReference>
<accession>A0A1I7JKG8</accession>
<comment type="subcellular location">
    <subcellularLocation>
        <location evidence="1 8">Cell outer membrane</location>
        <topology evidence="1 8">Multi-pass membrane protein</topology>
    </subcellularLocation>
</comment>
<dbReference type="InterPro" id="IPR037066">
    <property type="entry name" value="Plug_dom_sf"/>
</dbReference>
<feature type="domain" description="TonB-dependent receptor-like beta-barrel" evidence="11">
    <location>
        <begin position="451"/>
        <end position="870"/>
    </location>
</feature>
<dbReference type="Pfam" id="PF07715">
    <property type="entry name" value="Plug"/>
    <property type="match status" value="1"/>
</dbReference>
<dbReference type="InterPro" id="IPR039426">
    <property type="entry name" value="TonB-dep_rcpt-like"/>
</dbReference>
<evidence type="ECO:0000256" key="4">
    <source>
        <dbReference type="ARBA" id="ARBA00022692"/>
    </source>
</evidence>
<evidence type="ECO:0000256" key="2">
    <source>
        <dbReference type="ARBA" id="ARBA00022448"/>
    </source>
</evidence>
<dbReference type="Gene3D" id="2.40.170.20">
    <property type="entry name" value="TonB-dependent receptor, beta-barrel domain"/>
    <property type="match status" value="1"/>
</dbReference>
<dbReference type="Pfam" id="PF13715">
    <property type="entry name" value="CarbopepD_reg_2"/>
    <property type="match status" value="1"/>
</dbReference>
<keyword evidence="3 8" id="KW-1134">Transmembrane beta strand</keyword>
<evidence type="ECO:0000256" key="3">
    <source>
        <dbReference type="ARBA" id="ARBA00022452"/>
    </source>
</evidence>
<dbReference type="SUPFAM" id="SSF56935">
    <property type="entry name" value="Porins"/>
    <property type="match status" value="1"/>
</dbReference>
<dbReference type="EMBL" id="FPCA01000003">
    <property type="protein sequence ID" value="SFU85684.1"/>
    <property type="molecule type" value="Genomic_DNA"/>
</dbReference>
<evidence type="ECO:0000313" key="14">
    <source>
        <dbReference type="Proteomes" id="UP000182491"/>
    </source>
</evidence>
<keyword evidence="4 8" id="KW-0812">Transmembrane</keyword>
<dbReference type="NCBIfam" id="TIGR04057">
    <property type="entry name" value="SusC_RagA_signa"/>
    <property type="match status" value="1"/>
</dbReference>
<dbReference type="Gene3D" id="2.60.40.1120">
    <property type="entry name" value="Carboxypeptidase-like, regulatory domain"/>
    <property type="match status" value="1"/>
</dbReference>
<dbReference type="OrthoDB" id="9768177at2"/>
<evidence type="ECO:0000256" key="10">
    <source>
        <dbReference type="SAM" id="SignalP"/>
    </source>
</evidence>
<proteinExistence type="inferred from homology"/>
<evidence type="ECO:0000256" key="1">
    <source>
        <dbReference type="ARBA" id="ARBA00004571"/>
    </source>
</evidence>
<gene>
    <name evidence="13" type="ORF">SAMN04487941_2973</name>
</gene>
<dbReference type="Gene3D" id="2.170.130.10">
    <property type="entry name" value="TonB-dependent receptor, plug domain"/>
    <property type="match status" value="1"/>
</dbReference>
<dbReference type="Pfam" id="PF00593">
    <property type="entry name" value="TonB_dep_Rec_b-barrel"/>
    <property type="match status" value="1"/>
</dbReference>
<keyword evidence="2 8" id="KW-0813">Transport</keyword>
<feature type="domain" description="TonB-dependent receptor plug" evidence="12">
    <location>
        <begin position="116"/>
        <end position="223"/>
    </location>
</feature>
<keyword evidence="10" id="KW-0732">Signal</keyword>
<reference evidence="14" key="1">
    <citation type="submission" date="2016-10" db="EMBL/GenBank/DDBJ databases">
        <authorList>
            <person name="Varghese N."/>
        </authorList>
    </citation>
    <scope>NUCLEOTIDE SEQUENCE [LARGE SCALE GENOMIC DNA]</scope>
    <source>
        <strain evidence="14">DSM 18820</strain>
    </source>
</reference>
<name>A0A1I7JKG8_9BACT</name>
<keyword evidence="7 8" id="KW-0998">Cell outer membrane</keyword>
<dbReference type="InterPro" id="IPR036942">
    <property type="entry name" value="Beta-barrel_TonB_sf"/>
</dbReference>
<evidence type="ECO:0000256" key="9">
    <source>
        <dbReference type="RuleBase" id="RU003357"/>
    </source>
</evidence>
<evidence type="ECO:0000256" key="6">
    <source>
        <dbReference type="ARBA" id="ARBA00023136"/>
    </source>
</evidence>
<evidence type="ECO:0000259" key="12">
    <source>
        <dbReference type="Pfam" id="PF07715"/>
    </source>
</evidence>